<dbReference type="GO" id="GO:0070124">
    <property type="term" value="P:mitochondrial translational initiation"/>
    <property type="evidence" value="ECO:0007669"/>
    <property type="project" value="TreeGrafter"/>
</dbReference>
<gene>
    <name evidence="5" type="ORF">EI97DRAFT_434020</name>
</gene>
<sequence length="302" mass="33065">MGSRQLGEVLLRPPPLRSLILPQSSRPVWRCASQSAPRLQRGINFSTSASTNAAQNSARNPQAPRPQHQNPSTEQPRPSQTATSSPTPSKDDLSRAISDLFPSSSQAAPNRKQAQSHPSAASAAIDALFANSGIGRTRPISSSDEFGAAAAAARTASSPATRGRGPFGANFSRPNPNLRPQLRTNWAEMNTPDAFPLQPSDLSAAAVPTVSDKDIVYPRLNATTGRTIELDPSRGRDIVRGLSMLGQLVARNRVKQDFNKQRFHERPGLKRKRLKSERWRARFKREFDATCKRVSELTMKGW</sequence>
<feature type="region of interest" description="Disordered" evidence="4">
    <location>
        <begin position="1"/>
        <end position="95"/>
    </location>
</feature>
<dbReference type="GO" id="GO:0005763">
    <property type="term" value="C:mitochondrial small ribosomal subunit"/>
    <property type="evidence" value="ECO:0007669"/>
    <property type="project" value="TreeGrafter"/>
</dbReference>
<reference evidence="5" key="1">
    <citation type="journal article" date="2020" name="Stud. Mycol.">
        <title>101 Dothideomycetes genomes: a test case for predicting lifestyles and emergence of pathogens.</title>
        <authorList>
            <person name="Haridas S."/>
            <person name="Albert R."/>
            <person name="Binder M."/>
            <person name="Bloem J."/>
            <person name="Labutti K."/>
            <person name="Salamov A."/>
            <person name="Andreopoulos B."/>
            <person name="Baker S."/>
            <person name="Barry K."/>
            <person name="Bills G."/>
            <person name="Bluhm B."/>
            <person name="Cannon C."/>
            <person name="Castanera R."/>
            <person name="Culley D."/>
            <person name="Daum C."/>
            <person name="Ezra D."/>
            <person name="Gonzalez J."/>
            <person name="Henrissat B."/>
            <person name="Kuo A."/>
            <person name="Liang C."/>
            <person name="Lipzen A."/>
            <person name="Lutzoni F."/>
            <person name="Magnuson J."/>
            <person name="Mondo S."/>
            <person name="Nolan M."/>
            <person name="Ohm R."/>
            <person name="Pangilinan J."/>
            <person name="Park H.-J."/>
            <person name="Ramirez L."/>
            <person name="Alfaro M."/>
            <person name="Sun H."/>
            <person name="Tritt A."/>
            <person name="Yoshinaga Y."/>
            <person name="Zwiers L.-H."/>
            <person name="Turgeon B."/>
            <person name="Goodwin S."/>
            <person name="Spatafora J."/>
            <person name="Crous P."/>
            <person name="Grigoriev I."/>
        </authorList>
    </citation>
    <scope>NUCLEOTIDE SEQUENCE</scope>
    <source>
        <strain evidence="5">CBS 379.55</strain>
    </source>
</reference>
<keyword evidence="2" id="KW-0689">Ribosomal protein</keyword>
<keyword evidence="6" id="KW-1185">Reference proteome</keyword>
<organism evidence="5 6">
    <name type="scientific">Westerdykella ornata</name>
    <dbReference type="NCBI Taxonomy" id="318751"/>
    <lineage>
        <taxon>Eukaryota</taxon>
        <taxon>Fungi</taxon>
        <taxon>Dikarya</taxon>
        <taxon>Ascomycota</taxon>
        <taxon>Pezizomycotina</taxon>
        <taxon>Dothideomycetes</taxon>
        <taxon>Pleosporomycetidae</taxon>
        <taxon>Pleosporales</taxon>
        <taxon>Sporormiaceae</taxon>
        <taxon>Westerdykella</taxon>
    </lineage>
</organism>
<dbReference type="Pfam" id="PF01165">
    <property type="entry name" value="Ribosomal_S21"/>
    <property type="match status" value="1"/>
</dbReference>
<dbReference type="GeneID" id="54551694"/>
<accession>A0A6A6JG49</accession>
<comment type="similarity">
    <text evidence="1">Belongs to the bacterial ribosomal protein bS21 family.</text>
</comment>
<protein>
    <recommendedName>
        <fullName evidence="7">Ribosomal protein S21</fullName>
    </recommendedName>
</protein>
<dbReference type="RefSeq" id="XP_033653149.1">
    <property type="nucleotide sequence ID" value="XM_033798519.1"/>
</dbReference>
<dbReference type="PANTHER" id="PTHR41237:SF1">
    <property type="entry name" value="SMALL RIBOSOMAL SUBUNIT PROTEIN BS21M"/>
    <property type="match status" value="1"/>
</dbReference>
<dbReference type="PANTHER" id="PTHR41237">
    <property type="entry name" value="37S RIBOSOMAL PROTEIN MRP21, MITOCHONDRIAL"/>
    <property type="match status" value="1"/>
</dbReference>
<evidence type="ECO:0000256" key="1">
    <source>
        <dbReference type="ARBA" id="ARBA00006640"/>
    </source>
</evidence>
<dbReference type="OrthoDB" id="2501249at2759"/>
<feature type="compositionally biased region" description="Low complexity" evidence="4">
    <location>
        <begin position="17"/>
        <end position="27"/>
    </location>
</feature>
<dbReference type="InterPro" id="IPR052837">
    <property type="entry name" value="Mitoribosomal_bS21"/>
</dbReference>
<dbReference type="EMBL" id="ML986496">
    <property type="protein sequence ID" value="KAF2275610.1"/>
    <property type="molecule type" value="Genomic_DNA"/>
</dbReference>
<evidence type="ECO:0000256" key="2">
    <source>
        <dbReference type="ARBA" id="ARBA00022980"/>
    </source>
</evidence>
<evidence type="ECO:0008006" key="7">
    <source>
        <dbReference type="Google" id="ProtNLM"/>
    </source>
</evidence>
<feature type="compositionally biased region" description="Low complexity" evidence="4">
    <location>
        <begin position="44"/>
        <end position="60"/>
    </location>
</feature>
<dbReference type="AlphaFoldDB" id="A0A6A6JG49"/>
<keyword evidence="3" id="KW-0687">Ribonucleoprotein</keyword>
<feature type="compositionally biased region" description="Low complexity" evidence="4">
    <location>
        <begin position="76"/>
        <end position="88"/>
    </location>
</feature>
<feature type="region of interest" description="Disordered" evidence="4">
    <location>
        <begin position="152"/>
        <end position="178"/>
    </location>
</feature>
<dbReference type="Proteomes" id="UP000800097">
    <property type="component" value="Unassembled WGS sequence"/>
</dbReference>
<evidence type="ECO:0000256" key="4">
    <source>
        <dbReference type="SAM" id="MobiDB-lite"/>
    </source>
</evidence>
<evidence type="ECO:0000256" key="3">
    <source>
        <dbReference type="ARBA" id="ARBA00023274"/>
    </source>
</evidence>
<evidence type="ECO:0000313" key="6">
    <source>
        <dbReference type="Proteomes" id="UP000800097"/>
    </source>
</evidence>
<dbReference type="GO" id="GO:0003735">
    <property type="term" value="F:structural constituent of ribosome"/>
    <property type="evidence" value="ECO:0007669"/>
    <property type="project" value="InterPro"/>
</dbReference>
<name>A0A6A6JG49_WESOR</name>
<evidence type="ECO:0000313" key="5">
    <source>
        <dbReference type="EMBL" id="KAF2275610.1"/>
    </source>
</evidence>
<feature type="compositionally biased region" description="Low complexity" evidence="4">
    <location>
        <begin position="152"/>
        <end position="162"/>
    </location>
</feature>
<proteinExistence type="inferred from homology"/>
<dbReference type="InterPro" id="IPR001911">
    <property type="entry name" value="Ribosomal_bS21"/>
</dbReference>